<dbReference type="PANTHER" id="PTHR48081">
    <property type="entry name" value="AB HYDROLASE SUPERFAMILY PROTEIN C4A8.06C"/>
    <property type="match status" value="1"/>
</dbReference>
<feature type="domain" description="BD-FAE-like" evidence="2">
    <location>
        <begin position="37"/>
        <end position="148"/>
    </location>
</feature>
<feature type="domain" description="BD-FAE-like" evidence="2">
    <location>
        <begin position="310"/>
        <end position="447"/>
    </location>
</feature>
<protein>
    <recommendedName>
        <fullName evidence="2">BD-FAE-like domain-containing protein</fullName>
    </recommendedName>
</protein>
<dbReference type="InterPro" id="IPR049492">
    <property type="entry name" value="BD-FAE-like_dom"/>
</dbReference>
<sequence length="547" mass="61215">MPYRQDHQIAAMTDEAGKKDFNADKNRIAYLEWFDAPPKELRNGGCMILISGGSYESCCDVDLIKLWNKTFTQLGFQCVNLVYRTPRPVGIPYYQTAWVDGQRAVRKVRSEAKKRGFDPDRIGVISMSAGSHLALLLATSSQTPAYEKVDQIDELPCNINWAIVNAPAYGTTDAETGIPAPRQGYGTDVKLSNVFKFDEYTCPMSLHHGGTDIYSARTSTLVYRQLRRMNIPAELHLYADKGHGAFGLERGVEFMRQMGYMGKLEDEVELMSRYASDHSRADYSKMNIWPDGKMPDVQPNQCTPYLEWHTPKNLKTKAIQIIYSGGSYQGNDPDGFEVAPARRYLNELGMTVVTLKYRTPRPTTGLSKHTTAWQDLQRTIKIVRSEAAKRGLDPDRIGIMGSSAGGHLTLMGVTSSLHQSYLPIDEIDKLSCNVQWGIGIYPAYALTDGAEEPNKGKGNDDSAILVPEFSFDLKTAPMLFVHGDADGWAAMNSVKSWEKMQEMGIQSELHTLATREHCFQQKASPGTGSYTFLDRIWEFLTSKGFNK</sequence>
<dbReference type="STRING" id="1642646.ING2E5A_1140"/>
<gene>
    <name evidence="3" type="ORF">ING2E5A_1140</name>
</gene>
<dbReference type="Proteomes" id="UP000178485">
    <property type="component" value="Chromosome i"/>
</dbReference>
<dbReference type="AlphaFoldDB" id="A0A1G4G608"/>
<keyword evidence="4" id="KW-1185">Reference proteome</keyword>
<dbReference type="Pfam" id="PF20434">
    <property type="entry name" value="BD-FAE"/>
    <property type="match status" value="2"/>
</dbReference>
<organism evidence="3 4">
    <name type="scientific">Petrimonas mucosa</name>
    <dbReference type="NCBI Taxonomy" id="1642646"/>
    <lineage>
        <taxon>Bacteria</taxon>
        <taxon>Pseudomonadati</taxon>
        <taxon>Bacteroidota</taxon>
        <taxon>Bacteroidia</taxon>
        <taxon>Bacteroidales</taxon>
        <taxon>Dysgonomonadaceae</taxon>
        <taxon>Petrimonas</taxon>
    </lineage>
</organism>
<evidence type="ECO:0000259" key="2">
    <source>
        <dbReference type="Pfam" id="PF20434"/>
    </source>
</evidence>
<dbReference type="InterPro" id="IPR050300">
    <property type="entry name" value="GDXG_lipolytic_enzyme"/>
</dbReference>
<dbReference type="PANTHER" id="PTHR48081:SF6">
    <property type="entry name" value="PEPTIDASE S9 PROLYL OLIGOPEPTIDASE CATALYTIC DOMAIN-CONTAINING PROTEIN"/>
    <property type="match status" value="1"/>
</dbReference>
<keyword evidence="1" id="KW-0378">Hydrolase</keyword>
<dbReference type="RefSeq" id="WP_231960448.1">
    <property type="nucleotide sequence ID" value="NZ_DUQN01000061.1"/>
</dbReference>
<evidence type="ECO:0000313" key="4">
    <source>
        <dbReference type="Proteomes" id="UP000178485"/>
    </source>
</evidence>
<evidence type="ECO:0000313" key="3">
    <source>
        <dbReference type="EMBL" id="SCM56998.1"/>
    </source>
</evidence>
<name>A0A1G4G608_9BACT</name>
<dbReference type="KEGG" id="pmuc:ING2E5A_1140"/>
<dbReference type="EMBL" id="LT608328">
    <property type="protein sequence ID" value="SCM56998.1"/>
    <property type="molecule type" value="Genomic_DNA"/>
</dbReference>
<evidence type="ECO:0000256" key="1">
    <source>
        <dbReference type="ARBA" id="ARBA00022801"/>
    </source>
</evidence>
<proteinExistence type="predicted"/>
<dbReference type="SUPFAM" id="SSF53474">
    <property type="entry name" value="alpha/beta-Hydrolases"/>
    <property type="match status" value="2"/>
</dbReference>
<reference evidence="3 4" key="1">
    <citation type="submission" date="2016-08" db="EMBL/GenBank/DDBJ databases">
        <authorList>
            <person name="Seilhamer J.J."/>
        </authorList>
    </citation>
    <scope>NUCLEOTIDE SEQUENCE [LARGE SCALE GENOMIC DNA]</scope>
    <source>
        <strain evidence="3">ING2-E5A</strain>
    </source>
</reference>
<dbReference type="InterPro" id="IPR029058">
    <property type="entry name" value="AB_hydrolase_fold"/>
</dbReference>
<dbReference type="GO" id="GO:0016787">
    <property type="term" value="F:hydrolase activity"/>
    <property type="evidence" value="ECO:0007669"/>
    <property type="project" value="UniProtKB-KW"/>
</dbReference>
<dbReference type="Gene3D" id="3.40.50.1820">
    <property type="entry name" value="alpha/beta hydrolase"/>
    <property type="match status" value="2"/>
</dbReference>
<accession>A0A1G4G608</accession>